<dbReference type="Gene3D" id="3.30.370.10">
    <property type="entry name" value="Barstar-like"/>
    <property type="match status" value="1"/>
</dbReference>
<name>A0A951PEG9_9CYAN</name>
<protein>
    <submittedName>
        <fullName evidence="3">Barstar family protein</fullName>
    </submittedName>
</protein>
<dbReference type="InterPro" id="IPR000468">
    <property type="entry name" value="Barstar"/>
</dbReference>
<reference evidence="3" key="2">
    <citation type="journal article" date="2022" name="Microbiol. Resour. Announc.">
        <title>Metagenome Sequencing to Explore Phylogenomics of Terrestrial Cyanobacteria.</title>
        <authorList>
            <person name="Ward R.D."/>
            <person name="Stajich J.E."/>
            <person name="Johansen J.R."/>
            <person name="Huntemann M."/>
            <person name="Clum A."/>
            <person name="Foster B."/>
            <person name="Foster B."/>
            <person name="Roux S."/>
            <person name="Palaniappan K."/>
            <person name="Varghese N."/>
            <person name="Mukherjee S."/>
            <person name="Reddy T.B.K."/>
            <person name="Daum C."/>
            <person name="Copeland A."/>
            <person name="Chen I.A."/>
            <person name="Ivanova N.N."/>
            <person name="Kyrpides N.C."/>
            <person name="Shapiro N."/>
            <person name="Eloe-Fadrosh E.A."/>
            <person name="Pietrasiak N."/>
        </authorList>
    </citation>
    <scope>NUCLEOTIDE SEQUENCE</scope>
    <source>
        <strain evidence="3">GSE-TBD4-15B</strain>
    </source>
</reference>
<proteinExistence type="inferred from homology"/>
<sequence length="136" mass="15307">MTSASSESKKINIQYPPGLYQVTFGLTPEQITAAVASQDLKLFHLQGSNIHDKQTFINGLAKAAEFPDYAQANWDSLEECLRDLEWCPAAGYVIFYQGTEPFQTATPDDWQTALEILSSAVDFWQRTSTPMYVFLE</sequence>
<dbReference type="Proteomes" id="UP000707356">
    <property type="component" value="Unassembled WGS sequence"/>
</dbReference>
<evidence type="ECO:0000256" key="1">
    <source>
        <dbReference type="ARBA" id="ARBA00006845"/>
    </source>
</evidence>
<gene>
    <name evidence="3" type="ORF">KME07_19095</name>
</gene>
<dbReference type="SUPFAM" id="SSF52038">
    <property type="entry name" value="Barstar-related"/>
    <property type="match status" value="1"/>
</dbReference>
<organism evidence="3 4">
    <name type="scientific">Pegethrix bostrychoides GSE-TBD4-15B</name>
    <dbReference type="NCBI Taxonomy" id="2839662"/>
    <lineage>
        <taxon>Bacteria</taxon>
        <taxon>Bacillati</taxon>
        <taxon>Cyanobacteriota</taxon>
        <taxon>Cyanophyceae</taxon>
        <taxon>Oculatellales</taxon>
        <taxon>Oculatellaceae</taxon>
        <taxon>Pegethrix</taxon>
    </lineage>
</organism>
<evidence type="ECO:0000259" key="2">
    <source>
        <dbReference type="Pfam" id="PF01337"/>
    </source>
</evidence>
<accession>A0A951PEG9</accession>
<dbReference type="InterPro" id="IPR035905">
    <property type="entry name" value="Barstar-like_sf"/>
</dbReference>
<evidence type="ECO:0000313" key="4">
    <source>
        <dbReference type="Proteomes" id="UP000707356"/>
    </source>
</evidence>
<dbReference type="Pfam" id="PF01337">
    <property type="entry name" value="Barstar"/>
    <property type="match status" value="1"/>
</dbReference>
<feature type="domain" description="Barstar (barnase inhibitor)" evidence="2">
    <location>
        <begin position="41"/>
        <end position="136"/>
    </location>
</feature>
<dbReference type="CDD" id="cd05141">
    <property type="entry name" value="Barstar_evA4336-like"/>
    <property type="match status" value="1"/>
</dbReference>
<dbReference type="EMBL" id="JAHHHV010000077">
    <property type="protein sequence ID" value="MBW4467538.1"/>
    <property type="molecule type" value="Genomic_DNA"/>
</dbReference>
<comment type="similarity">
    <text evidence="1">Belongs to the barstar family.</text>
</comment>
<comment type="caution">
    <text evidence="3">The sequence shown here is derived from an EMBL/GenBank/DDBJ whole genome shotgun (WGS) entry which is preliminary data.</text>
</comment>
<evidence type="ECO:0000313" key="3">
    <source>
        <dbReference type="EMBL" id="MBW4467538.1"/>
    </source>
</evidence>
<dbReference type="AlphaFoldDB" id="A0A951PEG9"/>
<reference evidence="3" key="1">
    <citation type="submission" date="2021-05" db="EMBL/GenBank/DDBJ databases">
        <authorList>
            <person name="Pietrasiak N."/>
            <person name="Ward R."/>
            <person name="Stajich J.E."/>
            <person name="Kurbessoian T."/>
        </authorList>
    </citation>
    <scope>NUCLEOTIDE SEQUENCE</scope>
    <source>
        <strain evidence="3">GSE-TBD4-15B</strain>
    </source>
</reference>